<feature type="non-terminal residue" evidence="1">
    <location>
        <position position="1"/>
    </location>
</feature>
<accession>A0A9N9HG82</accession>
<sequence>LIDVLSRRLMDTLRGGCTTMKMTNSNFAIRSLPSKDALSRCTITHEGRETDALSRITFKFFWLYFILGRLKMTNSNFAIRSLPSKDALSRCTITREGKETDTLPRITF</sequence>
<organism evidence="1 2">
    <name type="scientific">Ambispora gerdemannii</name>
    <dbReference type="NCBI Taxonomy" id="144530"/>
    <lineage>
        <taxon>Eukaryota</taxon>
        <taxon>Fungi</taxon>
        <taxon>Fungi incertae sedis</taxon>
        <taxon>Mucoromycota</taxon>
        <taxon>Glomeromycotina</taxon>
        <taxon>Glomeromycetes</taxon>
        <taxon>Archaeosporales</taxon>
        <taxon>Ambisporaceae</taxon>
        <taxon>Ambispora</taxon>
    </lineage>
</organism>
<name>A0A9N9HG82_9GLOM</name>
<proteinExistence type="predicted"/>
<evidence type="ECO:0000313" key="2">
    <source>
        <dbReference type="Proteomes" id="UP000789831"/>
    </source>
</evidence>
<comment type="caution">
    <text evidence="1">The sequence shown here is derived from an EMBL/GenBank/DDBJ whole genome shotgun (WGS) entry which is preliminary data.</text>
</comment>
<gene>
    <name evidence="1" type="ORF">AGERDE_LOCUS12279</name>
</gene>
<keyword evidence="2" id="KW-1185">Reference proteome</keyword>
<evidence type="ECO:0000313" key="1">
    <source>
        <dbReference type="EMBL" id="CAG8671545.1"/>
    </source>
</evidence>
<dbReference type="EMBL" id="CAJVPL010007829">
    <property type="protein sequence ID" value="CAG8671545.1"/>
    <property type="molecule type" value="Genomic_DNA"/>
</dbReference>
<protein>
    <submittedName>
        <fullName evidence="1">6073_t:CDS:1</fullName>
    </submittedName>
</protein>
<dbReference type="AlphaFoldDB" id="A0A9N9HG82"/>
<dbReference type="Proteomes" id="UP000789831">
    <property type="component" value="Unassembled WGS sequence"/>
</dbReference>
<reference evidence="1" key="1">
    <citation type="submission" date="2021-06" db="EMBL/GenBank/DDBJ databases">
        <authorList>
            <person name="Kallberg Y."/>
            <person name="Tangrot J."/>
            <person name="Rosling A."/>
        </authorList>
    </citation>
    <scope>NUCLEOTIDE SEQUENCE</scope>
    <source>
        <strain evidence="1">MT106</strain>
    </source>
</reference>